<sequence length="584" mass="68383">EQKEPYGFSMLSEADLTFYITYQCNTKLLVFKLYFASSTERNKVPSFSEFVSLHTDFLARSTKHTSDLLVIEGAWATRFNLAAKILNTEVFNDKADWSCVVEKWHIVCYKIYELVDLDQACCDLTCNICQIQISESRRQNIYTMYTDENEHFGNKLLKDQEKSKLNEEELSCALDRSRELNEHVNIIGNKRNSVLEKNGERRTKRGRKIPDYRDESNDKPTDESADGIKAVLKKFEETYLAMDPHYMWTLTTGRKVEKVIYEFAKNLNRESNLHSFIINDADVETLSLFSLDEWKEIKNLKATDNPKLDPSFKRLLKKYTIQDIKKLRSLLFEPFTPDGEEYNRDIHFCLDYINNAYRGILRLWEMDENPFDSLKLEGWFEMNVWNRIIDPAFDDLNVDLIREEGVFRLRKDRLKFGAIEAGRKWKEINGTKYMSDSLEMLKMLKDMLDKLIRECKMNEDLVKRLKVVGILHGANRLQILTVDHPKGYITQINHNNIQEVSGRLTAAKPLALVLKEVLYARSIIIETVDMIDRDDDLNIETFLDDDDGFHIPPINITTTTFTTPNKSRSKDMVNEINHIFQFKH</sequence>
<dbReference type="EMBL" id="CAJVQB010002367">
    <property type="protein sequence ID" value="CAG8572158.1"/>
    <property type="molecule type" value="Genomic_DNA"/>
</dbReference>
<evidence type="ECO:0000313" key="2">
    <source>
        <dbReference type="EMBL" id="CAG8572158.1"/>
    </source>
</evidence>
<evidence type="ECO:0000256" key="1">
    <source>
        <dbReference type="SAM" id="MobiDB-lite"/>
    </source>
</evidence>
<evidence type="ECO:0000313" key="3">
    <source>
        <dbReference type="Proteomes" id="UP000789901"/>
    </source>
</evidence>
<name>A0ABN7UFM3_GIGMA</name>
<protein>
    <submittedName>
        <fullName evidence="2">21218_t:CDS:1</fullName>
    </submittedName>
</protein>
<feature type="non-terminal residue" evidence="2">
    <location>
        <position position="1"/>
    </location>
</feature>
<comment type="caution">
    <text evidence="2">The sequence shown here is derived from an EMBL/GenBank/DDBJ whole genome shotgun (WGS) entry which is preliminary data.</text>
</comment>
<proteinExistence type="predicted"/>
<feature type="compositionally biased region" description="Basic and acidic residues" evidence="1">
    <location>
        <begin position="208"/>
        <end position="222"/>
    </location>
</feature>
<reference evidence="2 3" key="1">
    <citation type="submission" date="2021-06" db="EMBL/GenBank/DDBJ databases">
        <authorList>
            <person name="Kallberg Y."/>
            <person name="Tangrot J."/>
            <person name="Rosling A."/>
        </authorList>
    </citation>
    <scope>NUCLEOTIDE SEQUENCE [LARGE SCALE GENOMIC DNA]</scope>
    <source>
        <strain evidence="2 3">120-4 pot B 10/14</strain>
    </source>
</reference>
<accession>A0ABN7UFM3</accession>
<gene>
    <name evidence="2" type="ORF">GMARGA_LOCUS5538</name>
</gene>
<keyword evidence="3" id="KW-1185">Reference proteome</keyword>
<dbReference type="Proteomes" id="UP000789901">
    <property type="component" value="Unassembled WGS sequence"/>
</dbReference>
<organism evidence="2 3">
    <name type="scientific">Gigaspora margarita</name>
    <dbReference type="NCBI Taxonomy" id="4874"/>
    <lineage>
        <taxon>Eukaryota</taxon>
        <taxon>Fungi</taxon>
        <taxon>Fungi incertae sedis</taxon>
        <taxon>Mucoromycota</taxon>
        <taxon>Glomeromycotina</taxon>
        <taxon>Glomeromycetes</taxon>
        <taxon>Diversisporales</taxon>
        <taxon>Gigasporaceae</taxon>
        <taxon>Gigaspora</taxon>
    </lineage>
</organism>
<feature type="region of interest" description="Disordered" evidence="1">
    <location>
        <begin position="195"/>
        <end position="225"/>
    </location>
</feature>